<gene>
    <name evidence="5" type="primary">pepE</name>
    <name evidence="5" type="ORF">LQ327_07325</name>
</gene>
<comment type="similarity">
    <text evidence="1">Belongs to the peptidase S51 family.</text>
</comment>
<keyword evidence="4" id="KW-0720">Serine protease</keyword>
<keyword evidence="6" id="KW-1185">Reference proteome</keyword>
<dbReference type="NCBIfam" id="NF003642">
    <property type="entry name" value="PRK05282.1"/>
    <property type="match status" value="1"/>
</dbReference>
<dbReference type="SUPFAM" id="SSF52317">
    <property type="entry name" value="Class I glutamine amidotransferase-like"/>
    <property type="match status" value="1"/>
</dbReference>
<sequence>MPGDVLLLSNSRPPGGAAPFAHAREILASHLGGRPVWFVPYARADHDDYVAWVSRALGQDIDLRPLHREPDPAATIADARAVFVGGGNTFRLLHDVRRLGILDGLRANPDCRYTGSSAGTNLACPTMRTTNDMPIVDPGGFDALARVPFQVNPHYLDPDPTSTHQGETREERIVEFHEMNPEPVVGLREGAWLHRTDDTLRLGGNTARLFRRDETPVELAVGDDLSWLLTPS</sequence>
<dbReference type="Proteomes" id="UP001199469">
    <property type="component" value="Unassembled WGS sequence"/>
</dbReference>
<keyword evidence="5" id="KW-0224">Dipeptidase</keyword>
<dbReference type="PANTHER" id="PTHR20842:SF0">
    <property type="entry name" value="ALPHA-ASPARTYL DIPEPTIDASE"/>
    <property type="match status" value="1"/>
</dbReference>
<evidence type="ECO:0000256" key="3">
    <source>
        <dbReference type="ARBA" id="ARBA00022801"/>
    </source>
</evidence>
<dbReference type="Pfam" id="PF03575">
    <property type="entry name" value="Peptidase_S51"/>
    <property type="match status" value="1"/>
</dbReference>
<dbReference type="EC" id="3.4.13.21" evidence="5"/>
<evidence type="ECO:0000256" key="2">
    <source>
        <dbReference type="ARBA" id="ARBA00022670"/>
    </source>
</evidence>
<evidence type="ECO:0000313" key="5">
    <source>
        <dbReference type="EMBL" id="MCD2193196.1"/>
    </source>
</evidence>
<dbReference type="CDD" id="cd03146">
    <property type="entry name" value="GAT1_Peptidase_E"/>
    <property type="match status" value="1"/>
</dbReference>
<protein>
    <submittedName>
        <fullName evidence="5">Dipeptidase PepE</fullName>
        <ecNumber evidence="5">3.4.13.21</ecNumber>
    </submittedName>
</protein>
<dbReference type="GO" id="GO:0016805">
    <property type="term" value="F:dipeptidase activity"/>
    <property type="evidence" value="ECO:0007669"/>
    <property type="project" value="UniProtKB-KW"/>
</dbReference>
<dbReference type="PANTHER" id="PTHR20842">
    <property type="entry name" value="PROTEASE S51 ALPHA-ASPARTYL DIPEPTIDASE"/>
    <property type="match status" value="1"/>
</dbReference>
<keyword evidence="2" id="KW-0645">Protease</keyword>
<dbReference type="InterPro" id="IPR005320">
    <property type="entry name" value="Peptidase_S51"/>
</dbReference>
<comment type="caution">
    <text evidence="5">The sequence shown here is derived from an EMBL/GenBank/DDBJ whole genome shotgun (WGS) entry which is preliminary data.</text>
</comment>
<dbReference type="EMBL" id="JAJNDB010000001">
    <property type="protein sequence ID" value="MCD2193196.1"/>
    <property type="molecule type" value="Genomic_DNA"/>
</dbReference>
<evidence type="ECO:0000256" key="1">
    <source>
        <dbReference type="ARBA" id="ARBA00006534"/>
    </source>
</evidence>
<dbReference type="RefSeq" id="WP_230730966.1">
    <property type="nucleotide sequence ID" value="NZ_JAJNDB010000001.1"/>
</dbReference>
<evidence type="ECO:0000256" key="4">
    <source>
        <dbReference type="ARBA" id="ARBA00022825"/>
    </source>
</evidence>
<dbReference type="InterPro" id="IPR029062">
    <property type="entry name" value="Class_I_gatase-like"/>
</dbReference>
<evidence type="ECO:0000313" key="6">
    <source>
        <dbReference type="Proteomes" id="UP001199469"/>
    </source>
</evidence>
<keyword evidence="3 5" id="KW-0378">Hydrolase</keyword>
<dbReference type="Gene3D" id="3.40.50.880">
    <property type="match status" value="1"/>
</dbReference>
<name>A0ABS8P703_9PSEU</name>
<reference evidence="5 6" key="1">
    <citation type="submission" date="2021-11" db="EMBL/GenBank/DDBJ databases">
        <title>Draft genome sequence of Actinomycetospora sp. SF1 isolated from the rhizosphere soil.</title>
        <authorList>
            <person name="Duangmal K."/>
            <person name="Chantavorakit T."/>
        </authorList>
    </citation>
    <scope>NUCLEOTIDE SEQUENCE [LARGE SCALE GENOMIC DNA]</scope>
    <source>
        <strain evidence="5 6">TBRC 5722</strain>
    </source>
</reference>
<organism evidence="5 6">
    <name type="scientific">Actinomycetospora endophytica</name>
    <dbReference type="NCBI Taxonomy" id="2291215"/>
    <lineage>
        <taxon>Bacteria</taxon>
        <taxon>Bacillati</taxon>
        <taxon>Actinomycetota</taxon>
        <taxon>Actinomycetes</taxon>
        <taxon>Pseudonocardiales</taxon>
        <taxon>Pseudonocardiaceae</taxon>
        <taxon>Actinomycetospora</taxon>
    </lineage>
</organism>
<accession>A0ABS8P703</accession>
<proteinExistence type="inferred from homology"/>